<dbReference type="PROSITE" id="PS50893">
    <property type="entry name" value="ABC_TRANSPORTER_2"/>
    <property type="match status" value="2"/>
</dbReference>
<comment type="caution">
    <text evidence="6">The sequence shown here is derived from an EMBL/GenBank/DDBJ whole genome shotgun (WGS) entry which is preliminary data.</text>
</comment>
<keyword evidence="1" id="KW-0677">Repeat</keyword>
<dbReference type="RefSeq" id="WP_078977116.1">
    <property type="nucleotide sequence ID" value="NZ_MWQN01000001.1"/>
</dbReference>
<sequence>MSIPTAPAIVCSALSFAWPDGTPVCTDLDLSIGGGRTGLVGVNGAGKSTLLKLIAGELRPTAGTIGLAGDLGYLPQHLPLDADRRVDDVLGIADTRAALHAIEAGDADVRHFDTIGDDWDVEERARAQLDRLGLPHVDLDRTVGTLSGGESVLLGLAALLLRRPEILLLDEPTNNLDASARERLYDAVSRYPGVLVAVSHDRVLLDLVDRIVELLPDRARTHSGNLSSYLDILEQERETAERLVRVAQTDVRKQKRELAEAQIRLARRQRTGRKAQLEGGLPKIVAGNLKRGAEVSAGKLRGTHEGRLDDAKSRLSEARDAVREDKEIRIELPETEVPAGRTVLTVEGLNTADALYGPHGVDLIVRGPERIALVGDNGSGKTTLLRLLTGAEQPAEGTVRINVEGVRHLPQRLDILDDDATVLANVRRFAPEATDAELRGRLARFLFRGNRPEQRVGTLSGGERFRAVLAALLSADPPPHLLILDEPTNNLDLASVRQLEQALNAYRGALVVVSHDRPFLDGIGITRELTLRRGEGFAVPAPQGDAETAEDAPVE</sequence>
<dbReference type="PANTHER" id="PTHR19211">
    <property type="entry name" value="ATP-BINDING TRANSPORT PROTEIN-RELATED"/>
    <property type="match status" value="1"/>
</dbReference>
<dbReference type="InterPro" id="IPR017871">
    <property type="entry name" value="ABC_transporter-like_CS"/>
</dbReference>
<protein>
    <submittedName>
        <fullName evidence="6">ABC transporter</fullName>
    </submittedName>
</protein>
<keyword evidence="7" id="KW-1185">Reference proteome</keyword>
<keyword evidence="2" id="KW-0547">Nucleotide-binding</keyword>
<dbReference type="InterPro" id="IPR003593">
    <property type="entry name" value="AAA+_ATPase"/>
</dbReference>
<dbReference type="SMART" id="SM00382">
    <property type="entry name" value="AAA"/>
    <property type="match status" value="2"/>
</dbReference>
<evidence type="ECO:0000313" key="6">
    <source>
        <dbReference type="EMBL" id="OPC82828.1"/>
    </source>
</evidence>
<dbReference type="PROSITE" id="PS00211">
    <property type="entry name" value="ABC_TRANSPORTER_1"/>
    <property type="match status" value="1"/>
</dbReference>
<evidence type="ECO:0000256" key="3">
    <source>
        <dbReference type="ARBA" id="ARBA00022840"/>
    </source>
</evidence>
<dbReference type="EMBL" id="MWQN01000001">
    <property type="protein sequence ID" value="OPC82828.1"/>
    <property type="molecule type" value="Genomic_DNA"/>
</dbReference>
<dbReference type="Pfam" id="PF00005">
    <property type="entry name" value="ABC_tran"/>
    <property type="match status" value="2"/>
</dbReference>
<dbReference type="InterPro" id="IPR050611">
    <property type="entry name" value="ABCF"/>
</dbReference>
<dbReference type="CDD" id="cd03221">
    <property type="entry name" value="ABCF_EF-3"/>
    <property type="match status" value="1"/>
</dbReference>
<dbReference type="InterPro" id="IPR003439">
    <property type="entry name" value="ABC_transporter-like_ATP-bd"/>
</dbReference>
<accession>A0A1T3P160</accession>
<dbReference type="STRING" id="159449.B4N89_19480"/>
<gene>
    <name evidence="6" type="ORF">B4N89_19480</name>
</gene>
<dbReference type="SUPFAM" id="SSF52540">
    <property type="entry name" value="P-loop containing nucleoside triphosphate hydrolases"/>
    <property type="match status" value="2"/>
</dbReference>
<dbReference type="FunFam" id="3.40.50.300:FF:000597">
    <property type="entry name" value="ABC transporter ATP-binding protein"/>
    <property type="match status" value="1"/>
</dbReference>
<dbReference type="AlphaFoldDB" id="A0A1T3P160"/>
<reference evidence="6 7" key="1">
    <citation type="submission" date="2017-03" db="EMBL/GenBank/DDBJ databases">
        <title>Draft genome sequence of Streptomyces scabrisporus NF3, endophyte isolated from Amphipterygium adstringens.</title>
        <authorList>
            <person name="Vazquez M."/>
            <person name="Ceapa C.D."/>
            <person name="Rodriguez Luna D."/>
            <person name="Sanchez Esquivel S."/>
        </authorList>
    </citation>
    <scope>NUCLEOTIDE SEQUENCE [LARGE SCALE GENOMIC DNA]</scope>
    <source>
        <strain evidence="6 7">NF3</strain>
    </source>
</reference>
<proteinExistence type="predicted"/>
<feature type="domain" description="ABC transporter" evidence="5">
    <location>
        <begin position="9"/>
        <end position="242"/>
    </location>
</feature>
<feature type="coiled-coil region" evidence="4">
    <location>
        <begin position="230"/>
        <end position="271"/>
    </location>
</feature>
<evidence type="ECO:0000259" key="5">
    <source>
        <dbReference type="PROSITE" id="PS50893"/>
    </source>
</evidence>
<dbReference type="Gene3D" id="3.40.50.300">
    <property type="entry name" value="P-loop containing nucleotide triphosphate hydrolases"/>
    <property type="match status" value="2"/>
</dbReference>
<dbReference type="FunFam" id="3.40.50.300:FF:001320">
    <property type="entry name" value="Heme ABC transporter ATP-binding protein"/>
    <property type="match status" value="1"/>
</dbReference>
<dbReference type="InterPro" id="IPR027417">
    <property type="entry name" value="P-loop_NTPase"/>
</dbReference>
<keyword evidence="3" id="KW-0067">ATP-binding</keyword>
<keyword evidence="4" id="KW-0175">Coiled coil</keyword>
<name>A0A1T3P160_9ACTN</name>
<evidence type="ECO:0000313" key="7">
    <source>
        <dbReference type="Proteomes" id="UP000190037"/>
    </source>
</evidence>
<feature type="domain" description="ABC transporter" evidence="5">
    <location>
        <begin position="343"/>
        <end position="554"/>
    </location>
</feature>
<dbReference type="GO" id="GO:0016887">
    <property type="term" value="F:ATP hydrolysis activity"/>
    <property type="evidence" value="ECO:0007669"/>
    <property type="project" value="InterPro"/>
</dbReference>
<organism evidence="6 7">
    <name type="scientific">Embleya scabrispora</name>
    <dbReference type="NCBI Taxonomy" id="159449"/>
    <lineage>
        <taxon>Bacteria</taxon>
        <taxon>Bacillati</taxon>
        <taxon>Actinomycetota</taxon>
        <taxon>Actinomycetes</taxon>
        <taxon>Kitasatosporales</taxon>
        <taxon>Streptomycetaceae</taxon>
        <taxon>Embleya</taxon>
    </lineage>
</organism>
<evidence type="ECO:0000256" key="4">
    <source>
        <dbReference type="SAM" id="Coils"/>
    </source>
</evidence>
<dbReference type="PANTHER" id="PTHR19211:SF6">
    <property type="entry name" value="BLL7188 PROTEIN"/>
    <property type="match status" value="1"/>
</dbReference>
<dbReference type="GO" id="GO:0005524">
    <property type="term" value="F:ATP binding"/>
    <property type="evidence" value="ECO:0007669"/>
    <property type="project" value="UniProtKB-KW"/>
</dbReference>
<dbReference type="OrthoDB" id="3169603at2"/>
<dbReference type="Proteomes" id="UP000190037">
    <property type="component" value="Unassembled WGS sequence"/>
</dbReference>
<evidence type="ECO:0000256" key="1">
    <source>
        <dbReference type="ARBA" id="ARBA00022737"/>
    </source>
</evidence>
<evidence type="ECO:0000256" key="2">
    <source>
        <dbReference type="ARBA" id="ARBA00022741"/>
    </source>
</evidence>